<keyword evidence="2" id="KW-1185">Reference proteome</keyword>
<gene>
    <name evidence="1" type="ORF">CUNI_LOCUS14198</name>
</gene>
<evidence type="ECO:0000313" key="2">
    <source>
        <dbReference type="Proteomes" id="UP000678393"/>
    </source>
</evidence>
<accession>A0A8S3ZLQ8</accession>
<evidence type="ECO:0000313" key="1">
    <source>
        <dbReference type="EMBL" id="CAG5128640.1"/>
    </source>
</evidence>
<protein>
    <submittedName>
        <fullName evidence="1">Uncharacterized protein</fullName>
    </submittedName>
</protein>
<comment type="caution">
    <text evidence="1">The sequence shown here is derived from an EMBL/GenBank/DDBJ whole genome shotgun (WGS) entry which is preliminary data.</text>
</comment>
<sequence length="80" mass="9151">MQLFIKKCQRKILLRCCALRLRLEDECQLAAFRVESTLSVELRLLGGEEEEENWPCQSTNGRFVNVVAGFGHKKGPNVRS</sequence>
<dbReference type="AlphaFoldDB" id="A0A8S3ZLQ8"/>
<reference evidence="1" key="1">
    <citation type="submission" date="2021-04" db="EMBL/GenBank/DDBJ databases">
        <authorList>
            <consortium name="Molecular Ecology Group"/>
        </authorList>
    </citation>
    <scope>NUCLEOTIDE SEQUENCE</scope>
</reference>
<dbReference type="EMBL" id="CAJHNH020003143">
    <property type="protein sequence ID" value="CAG5128640.1"/>
    <property type="molecule type" value="Genomic_DNA"/>
</dbReference>
<dbReference type="Proteomes" id="UP000678393">
    <property type="component" value="Unassembled WGS sequence"/>
</dbReference>
<name>A0A8S3ZLQ8_9EUPU</name>
<proteinExistence type="predicted"/>
<organism evidence="1 2">
    <name type="scientific">Candidula unifasciata</name>
    <dbReference type="NCBI Taxonomy" id="100452"/>
    <lineage>
        <taxon>Eukaryota</taxon>
        <taxon>Metazoa</taxon>
        <taxon>Spiralia</taxon>
        <taxon>Lophotrochozoa</taxon>
        <taxon>Mollusca</taxon>
        <taxon>Gastropoda</taxon>
        <taxon>Heterobranchia</taxon>
        <taxon>Euthyneura</taxon>
        <taxon>Panpulmonata</taxon>
        <taxon>Eupulmonata</taxon>
        <taxon>Stylommatophora</taxon>
        <taxon>Helicina</taxon>
        <taxon>Helicoidea</taxon>
        <taxon>Geomitridae</taxon>
        <taxon>Candidula</taxon>
    </lineage>
</organism>